<dbReference type="Pfam" id="PF02803">
    <property type="entry name" value="Thiolase_C"/>
    <property type="match status" value="1"/>
</dbReference>
<dbReference type="KEGG" id="aoc:Aocu_06470"/>
<dbReference type="HOGENOM" id="CLU_031026_0_0_14"/>
<gene>
    <name evidence="10" type="primary">fadI</name>
    <name evidence="10" type="ORF">Aocu_06470</name>
</gene>
<feature type="domain" description="Thiolase C-terminal" evidence="9">
    <location>
        <begin position="271"/>
        <end position="400"/>
    </location>
</feature>
<proteinExistence type="inferred from homology"/>
<accession>A0A061A9Z9</accession>
<dbReference type="AlphaFoldDB" id="A0A061A9Z9"/>
<dbReference type="FunCoup" id="A0A061A9Z9">
    <property type="interactions" value="227"/>
</dbReference>
<dbReference type="PATRIC" id="fig|35623.3.peg.647"/>
<dbReference type="InterPro" id="IPR002155">
    <property type="entry name" value="Thiolase"/>
</dbReference>
<dbReference type="InterPro" id="IPR020617">
    <property type="entry name" value="Thiolase_C"/>
</dbReference>
<evidence type="ECO:0000256" key="2">
    <source>
        <dbReference type="ARBA" id="ARBA00012705"/>
    </source>
</evidence>
<dbReference type="SUPFAM" id="SSF53901">
    <property type="entry name" value="Thiolase-like"/>
    <property type="match status" value="2"/>
</dbReference>
<dbReference type="Gene3D" id="3.40.47.10">
    <property type="match status" value="2"/>
</dbReference>
<dbReference type="PROSITE" id="PS00098">
    <property type="entry name" value="THIOLASE_1"/>
    <property type="match status" value="1"/>
</dbReference>
<feature type="active site" description="Proton acceptor" evidence="6">
    <location>
        <position position="388"/>
    </location>
</feature>
<dbReference type="InterPro" id="IPR020613">
    <property type="entry name" value="Thiolase_CS"/>
</dbReference>
<dbReference type="Proteomes" id="UP000032434">
    <property type="component" value="Chromosome 1"/>
</dbReference>
<dbReference type="PROSITE" id="PS00737">
    <property type="entry name" value="THIOLASE_2"/>
    <property type="match status" value="1"/>
</dbReference>
<evidence type="ECO:0000313" key="11">
    <source>
        <dbReference type="Proteomes" id="UP000032434"/>
    </source>
</evidence>
<feature type="domain" description="Thiolase N-terminal" evidence="8">
    <location>
        <begin position="4"/>
        <end position="263"/>
    </location>
</feature>
<comment type="similarity">
    <text evidence="1 7">Belongs to the thiolase-like superfamily. Thiolase family.</text>
</comment>
<dbReference type="PANTHER" id="PTHR18919:SF107">
    <property type="entry name" value="ACETYL-COA ACETYLTRANSFERASE, CYTOSOLIC"/>
    <property type="match status" value="1"/>
</dbReference>
<dbReference type="PROSITE" id="PS00099">
    <property type="entry name" value="THIOLASE_3"/>
    <property type="match status" value="1"/>
</dbReference>
<protein>
    <recommendedName>
        <fullName evidence="2">acetyl-CoA C-acetyltransferase</fullName>
        <ecNumber evidence="2">2.3.1.9</ecNumber>
    </recommendedName>
    <alternativeName>
        <fullName evidence="5">Acetoacetyl-CoA thiolase</fullName>
    </alternativeName>
</protein>
<dbReference type="CDD" id="cd00751">
    <property type="entry name" value="thiolase"/>
    <property type="match status" value="1"/>
</dbReference>
<evidence type="ECO:0000256" key="7">
    <source>
        <dbReference type="RuleBase" id="RU003557"/>
    </source>
</evidence>
<dbReference type="InterPro" id="IPR020615">
    <property type="entry name" value="Thiolase_acyl_enz_int_AS"/>
</dbReference>
<evidence type="ECO:0000256" key="6">
    <source>
        <dbReference type="PIRSR" id="PIRSR000429-1"/>
    </source>
</evidence>
<dbReference type="InterPro" id="IPR020610">
    <property type="entry name" value="Thiolase_AS"/>
</dbReference>
<dbReference type="PANTHER" id="PTHR18919">
    <property type="entry name" value="ACETYL-COA C-ACYLTRANSFERASE"/>
    <property type="match status" value="1"/>
</dbReference>
<sequence length="402" mass="42909">MKKVYVVAANRSPIGSFLGTLSKISPAEFGAQVLSKMLAKHQIDPSIIDEVIIGNVLPAGQKQGLARQVSILSGIHESVPAYSVNMICGSGMKSVINAFSNIQAGIADVVVAGGVESMSQAPFLVDGSIRQGVKMGNMNLVDYMLTDGLTDAFGNYHMGITAENIVEKHQFTRQMQDEFAYNSQLKAREALKQGKFKEEIIPIVIKDRKGEIVFSEDEYINHTTTLEKIAALKPAFKKDGTVTAASSSGINDGASFIVIASEDAIKKHHLTPLFEVIGVGQAGVDPSVMGLGPVPAIEKSLVFAGIRIQDIDIFELNEAFAAQALGVVREVSEKYQVTEDSILDKTNPNGGAIALGHPVGASGNRIMVTLMHEMLRNKDQKIGLASLCIGGGMGTSVILRKV</sequence>
<dbReference type="STRING" id="35623.Aocu_06470"/>
<evidence type="ECO:0000259" key="8">
    <source>
        <dbReference type="Pfam" id="PF00108"/>
    </source>
</evidence>
<keyword evidence="3 7" id="KW-0808">Transferase</keyword>
<dbReference type="RefSeq" id="WP_045749235.1">
    <property type="nucleotide sequence ID" value="NZ_FUZK01000001.1"/>
</dbReference>
<dbReference type="InParanoid" id="A0A061A9Z9"/>
<feature type="active site" description="Acyl-thioester intermediate" evidence="6">
    <location>
        <position position="88"/>
    </location>
</feature>
<evidence type="ECO:0000256" key="3">
    <source>
        <dbReference type="ARBA" id="ARBA00022679"/>
    </source>
</evidence>
<dbReference type="InterPro" id="IPR016039">
    <property type="entry name" value="Thiolase-like"/>
</dbReference>
<dbReference type="GO" id="GO:0003985">
    <property type="term" value="F:acetyl-CoA C-acetyltransferase activity"/>
    <property type="evidence" value="ECO:0007669"/>
    <property type="project" value="UniProtKB-EC"/>
</dbReference>
<dbReference type="PIRSF" id="PIRSF000429">
    <property type="entry name" value="Ac-CoA_Ac_transf"/>
    <property type="match status" value="1"/>
</dbReference>
<dbReference type="FunFam" id="3.40.47.10:FF:000010">
    <property type="entry name" value="Acetyl-CoA acetyltransferase (Thiolase)"/>
    <property type="match status" value="1"/>
</dbReference>
<dbReference type="EC" id="2.3.1.9" evidence="2"/>
<keyword evidence="4 7" id="KW-0012">Acyltransferase</keyword>
<keyword evidence="11" id="KW-1185">Reference proteome</keyword>
<feature type="active site" description="Proton acceptor" evidence="6">
    <location>
        <position position="357"/>
    </location>
</feature>
<evidence type="ECO:0000256" key="4">
    <source>
        <dbReference type="ARBA" id="ARBA00023315"/>
    </source>
</evidence>
<evidence type="ECO:0000313" key="10">
    <source>
        <dbReference type="EMBL" id="CDR30720.1"/>
    </source>
</evidence>
<evidence type="ECO:0000256" key="5">
    <source>
        <dbReference type="ARBA" id="ARBA00030755"/>
    </source>
</evidence>
<name>A0A061A9Z9_9MOLU</name>
<dbReference type="Pfam" id="PF00108">
    <property type="entry name" value="Thiolase_N"/>
    <property type="match status" value="1"/>
</dbReference>
<reference evidence="11" key="1">
    <citation type="submission" date="2014-05" db="EMBL/GenBank/DDBJ databases">
        <authorList>
            <person name="Kube M."/>
        </authorList>
    </citation>
    <scope>NUCLEOTIDE SEQUENCE [LARGE SCALE GENOMIC DNA]</scope>
</reference>
<evidence type="ECO:0000256" key="1">
    <source>
        <dbReference type="ARBA" id="ARBA00010982"/>
    </source>
</evidence>
<dbReference type="InterPro" id="IPR020616">
    <property type="entry name" value="Thiolase_N"/>
</dbReference>
<dbReference type="EMBL" id="LK028559">
    <property type="protein sequence ID" value="CDR30720.1"/>
    <property type="molecule type" value="Genomic_DNA"/>
</dbReference>
<dbReference type="NCBIfam" id="TIGR01930">
    <property type="entry name" value="AcCoA-C-Actrans"/>
    <property type="match status" value="1"/>
</dbReference>
<organism evidence="10 11">
    <name type="scientific">Acholeplasma oculi</name>
    <dbReference type="NCBI Taxonomy" id="35623"/>
    <lineage>
        <taxon>Bacteria</taxon>
        <taxon>Bacillati</taxon>
        <taxon>Mycoplasmatota</taxon>
        <taxon>Mollicutes</taxon>
        <taxon>Acholeplasmatales</taxon>
        <taxon>Acholeplasmataceae</taxon>
        <taxon>Acholeplasma</taxon>
    </lineage>
</organism>
<evidence type="ECO:0000259" key="9">
    <source>
        <dbReference type="Pfam" id="PF02803"/>
    </source>
</evidence>
<dbReference type="OrthoDB" id="9764892at2"/>